<proteinExistence type="inferred from homology"/>
<dbReference type="EMBL" id="NCKU01000048">
    <property type="protein sequence ID" value="RWS17671.1"/>
    <property type="molecule type" value="Genomic_DNA"/>
</dbReference>
<dbReference type="GO" id="GO:0016150">
    <property type="term" value="F:translation release factor activity, codon nonspecific"/>
    <property type="evidence" value="ECO:0007669"/>
    <property type="project" value="TreeGrafter"/>
</dbReference>
<dbReference type="FunFam" id="3.30.160.20:FF:000046">
    <property type="entry name" value="Peptidyl-tRNA hydrolase ICT1"/>
    <property type="match status" value="1"/>
</dbReference>
<dbReference type="PANTHER" id="PTHR11075">
    <property type="entry name" value="PEPTIDE CHAIN RELEASE FACTOR"/>
    <property type="match status" value="1"/>
</dbReference>
<name>A0A3S3SQN2_9ACAR</name>
<evidence type="ECO:0000259" key="5">
    <source>
        <dbReference type="Pfam" id="PF00472"/>
    </source>
</evidence>
<dbReference type="GO" id="GO:0004045">
    <property type="term" value="F:peptidyl-tRNA hydrolase activity"/>
    <property type="evidence" value="ECO:0007669"/>
    <property type="project" value="UniProtKB-EC"/>
</dbReference>
<evidence type="ECO:0000256" key="3">
    <source>
        <dbReference type="ARBA" id="ARBA00039441"/>
    </source>
</evidence>
<feature type="domain" description="Prokaryotic-type class I peptide chain release factors" evidence="5">
    <location>
        <begin position="69"/>
        <end position="199"/>
    </location>
</feature>
<dbReference type="GO" id="GO:0005762">
    <property type="term" value="C:mitochondrial large ribosomal subunit"/>
    <property type="evidence" value="ECO:0007669"/>
    <property type="project" value="TreeGrafter"/>
</dbReference>
<dbReference type="Pfam" id="PF00472">
    <property type="entry name" value="RF-1"/>
    <property type="match status" value="1"/>
</dbReference>
<sequence>MFRFSLEVTKNLIRSNCSQINCRHYAKNAFESLPEFKSAINLQNVYPKSSLDITKPAEVPKSEAQFTGYIPVEQLLINYARSGAPGGQHANKTNTKVTVSFKLVSAEWIPKSTREKLAVIHRNNITKEGYWIVRSEKTRTQKLNLADCLDKLRCYITEADKPLPKPSFETLEAKRLRLEKAAERRLREKRHRSMIKQMRSLDF</sequence>
<dbReference type="InterPro" id="IPR000352">
    <property type="entry name" value="Pep_chain_release_fac_I"/>
</dbReference>
<keyword evidence="7" id="KW-1185">Reference proteome</keyword>
<evidence type="ECO:0000313" key="7">
    <source>
        <dbReference type="Proteomes" id="UP000285301"/>
    </source>
</evidence>
<dbReference type="EC" id="3.1.1.29" evidence="1"/>
<reference evidence="6 7" key="1">
    <citation type="journal article" date="2018" name="Gigascience">
        <title>Genomes of trombidid mites reveal novel predicted allergens and laterally-transferred genes associated with secondary metabolism.</title>
        <authorList>
            <person name="Dong X."/>
            <person name="Chaisiri K."/>
            <person name="Xia D."/>
            <person name="Armstrong S.D."/>
            <person name="Fang Y."/>
            <person name="Donnelly M.J."/>
            <person name="Kadowaki T."/>
            <person name="McGarry J.W."/>
            <person name="Darby A.C."/>
            <person name="Makepeace B.L."/>
        </authorList>
    </citation>
    <scope>NUCLEOTIDE SEQUENCE [LARGE SCALE GENOMIC DNA]</scope>
    <source>
        <strain evidence="6">UoL-WK</strain>
    </source>
</reference>
<accession>A0A3S3SQN2</accession>
<organism evidence="6 7">
    <name type="scientific">Dinothrombium tinctorium</name>
    <dbReference type="NCBI Taxonomy" id="1965070"/>
    <lineage>
        <taxon>Eukaryota</taxon>
        <taxon>Metazoa</taxon>
        <taxon>Ecdysozoa</taxon>
        <taxon>Arthropoda</taxon>
        <taxon>Chelicerata</taxon>
        <taxon>Arachnida</taxon>
        <taxon>Acari</taxon>
        <taxon>Acariformes</taxon>
        <taxon>Trombidiformes</taxon>
        <taxon>Prostigmata</taxon>
        <taxon>Anystina</taxon>
        <taxon>Parasitengona</taxon>
        <taxon>Trombidioidea</taxon>
        <taxon>Trombidiidae</taxon>
        <taxon>Dinothrombium</taxon>
    </lineage>
</organism>
<dbReference type="Gene3D" id="3.30.160.20">
    <property type="match status" value="1"/>
</dbReference>
<dbReference type="AlphaFoldDB" id="A0A3S3SQN2"/>
<comment type="similarity">
    <text evidence="2">Belongs to the prokaryotic/mitochondrial release factor family. Mitochondrion-specific ribosomal protein mL62 subfamily.</text>
</comment>
<dbReference type="OrthoDB" id="270639at2759"/>
<evidence type="ECO:0000256" key="1">
    <source>
        <dbReference type="ARBA" id="ARBA00013260"/>
    </source>
</evidence>
<dbReference type="GO" id="GO:0070126">
    <property type="term" value="P:mitochondrial translational termination"/>
    <property type="evidence" value="ECO:0007669"/>
    <property type="project" value="TreeGrafter"/>
</dbReference>
<comment type="caution">
    <text evidence="6">The sequence shown here is derived from an EMBL/GenBank/DDBJ whole genome shotgun (WGS) entry which is preliminary data.</text>
</comment>
<dbReference type="Proteomes" id="UP000285301">
    <property type="component" value="Unassembled WGS sequence"/>
</dbReference>
<dbReference type="SUPFAM" id="SSF110916">
    <property type="entry name" value="Peptidyl-tRNA hydrolase domain-like"/>
    <property type="match status" value="1"/>
</dbReference>
<keyword evidence="6" id="KW-0378">Hydrolase</keyword>
<dbReference type="InterPro" id="IPR052104">
    <property type="entry name" value="Mito_Release_Factor_mL62"/>
</dbReference>
<dbReference type="STRING" id="1965070.A0A3S3SQN2"/>
<dbReference type="PANTHER" id="PTHR11075:SF54">
    <property type="entry name" value="LARGE RIBOSOMAL SUBUNIT PROTEIN ML62"/>
    <property type="match status" value="1"/>
</dbReference>
<gene>
    <name evidence="6" type="ORF">B4U79_03495</name>
</gene>
<protein>
    <recommendedName>
        <fullName evidence="3">Large ribosomal subunit protein mL62</fullName>
        <ecNumber evidence="1">3.1.1.29</ecNumber>
    </recommendedName>
    <alternativeName>
        <fullName evidence="4">Peptidyl-tRNA hydrolase ICT1, mitochondrial</fullName>
    </alternativeName>
</protein>
<evidence type="ECO:0000313" key="6">
    <source>
        <dbReference type="EMBL" id="RWS17671.1"/>
    </source>
</evidence>
<evidence type="ECO:0000256" key="4">
    <source>
        <dbReference type="ARBA" id="ARBA00041531"/>
    </source>
</evidence>
<evidence type="ECO:0000256" key="2">
    <source>
        <dbReference type="ARBA" id="ARBA00038225"/>
    </source>
</evidence>